<dbReference type="EMBL" id="MAXA01000047">
    <property type="protein sequence ID" value="OHV42140.1"/>
    <property type="molecule type" value="Genomic_DNA"/>
</dbReference>
<dbReference type="Gene3D" id="1.20.1290.10">
    <property type="entry name" value="AhpD-like"/>
    <property type="match status" value="1"/>
</dbReference>
<dbReference type="OrthoDB" id="4704294at2"/>
<gene>
    <name evidence="2" type="ORF">BBK14_10960</name>
</gene>
<dbReference type="GO" id="GO:0051920">
    <property type="term" value="F:peroxiredoxin activity"/>
    <property type="evidence" value="ECO:0007669"/>
    <property type="project" value="InterPro"/>
</dbReference>
<sequence length="190" mass="21131">MARIDPLPLREWPKEMRPALAALTPPVPLHPPMPSEGKPKALNTLGTLAHHPTLAHAFFTFNGHIQRATTLTLRQREIIILRVAALRKCYYEWTQHVVMGHDIGLTDDEITRIALGPDAPFLDPVEAALIRAVDELLTEGAIGAGSWETLAAKHDTQQLLDIIFTVGAYETLALMMRSFELELDDDLTQT</sequence>
<protein>
    <submittedName>
        <fullName evidence="2">Carboxymuconolactone decarboxylase</fullName>
    </submittedName>
</protein>
<dbReference type="InterPro" id="IPR029032">
    <property type="entry name" value="AhpD-like"/>
</dbReference>
<reference evidence="3" key="1">
    <citation type="submission" date="2016-07" db="EMBL/GenBank/DDBJ databases">
        <title>Frankia sp. NRRL B-16219 Genome sequencing.</title>
        <authorList>
            <person name="Ghodhbane-Gtari F."/>
            <person name="Swanson E."/>
            <person name="Gueddou A."/>
            <person name="Louati M."/>
            <person name="Nouioui I."/>
            <person name="Hezbri K."/>
            <person name="Abebe-Akele F."/>
            <person name="Simpson S."/>
            <person name="Morris K."/>
            <person name="Thomas K."/>
            <person name="Gtari M."/>
            <person name="Tisa L.S."/>
        </authorList>
    </citation>
    <scope>NUCLEOTIDE SEQUENCE [LARGE SCALE GENOMIC DNA]</scope>
    <source>
        <strain evidence="3">NRRL B-16219</strain>
    </source>
</reference>
<dbReference type="RefSeq" id="WP_071060160.1">
    <property type="nucleotide sequence ID" value="NZ_MAXA01000047.1"/>
</dbReference>
<dbReference type="PANTHER" id="PTHR34846">
    <property type="entry name" value="4-CARBOXYMUCONOLACTONE DECARBOXYLASE FAMILY PROTEIN (AFU_ORTHOLOGUE AFUA_6G11590)"/>
    <property type="match status" value="1"/>
</dbReference>
<dbReference type="PANTHER" id="PTHR34846:SF5">
    <property type="entry name" value="CARBOXYMUCONOLACTONE DECARBOXYLASE-LIKE DOMAIN-CONTAINING PROTEIN"/>
    <property type="match status" value="1"/>
</dbReference>
<feature type="domain" description="Carboxymuconolactone decarboxylase-like" evidence="1">
    <location>
        <begin position="52"/>
        <end position="135"/>
    </location>
</feature>
<evidence type="ECO:0000259" key="1">
    <source>
        <dbReference type="Pfam" id="PF02627"/>
    </source>
</evidence>
<name>A0A1S1R7J2_9ACTN</name>
<dbReference type="Proteomes" id="UP000179769">
    <property type="component" value="Unassembled WGS sequence"/>
</dbReference>
<organism evidence="2 3">
    <name type="scientific">Parafrankia soli</name>
    <dbReference type="NCBI Taxonomy" id="2599596"/>
    <lineage>
        <taxon>Bacteria</taxon>
        <taxon>Bacillati</taxon>
        <taxon>Actinomycetota</taxon>
        <taxon>Actinomycetes</taxon>
        <taxon>Frankiales</taxon>
        <taxon>Frankiaceae</taxon>
        <taxon>Parafrankia</taxon>
    </lineage>
</organism>
<comment type="caution">
    <text evidence="2">The sequence shown here is derived from an EMBL/GenBank/DDBJ whole genome shotgun (WGS) entry which is preliminary data.</text>
</comment>
<dbReference type="Pfam" id="PF02627">
    <property type="entry name" value="CMD"/>
    <property type="match status" value="1"/>
</dbReference>
<dbReference type="InterPro" id="IPR003779">
    <property type="entry name" value="CMD-like"/>
</dbReference>
<dbReference type="SUPFAM" id="SSF69118">
    <property type="entry name" value="AhpD-like"/>
    <property type="match status" value="1"/>
</dbReference>
<evidence type="ECO:0000313" key="2">
    <source>
        <dbReference type="EMBL" id="OHV42140.1"/>
    </source>
</evidence>
<keyword evidence="3" id="KW-1185">Reference proteome</keyword>
<evidence type="ECO:0000313" key="3">
    <source>
        <dbReference type="Proteomes" id="UP000179769"/>
    </source>
</evidence>
<accession>A0A1S1R7J2</accession>
<dbReference type="AlphaFoldDB" id="A0A1S1R7J2"/>
<proteinExistence type="predicted"/>